<protein>
    <recommendedName>
        <fullName evidence="8">Efflux transporter periplasmic adaptor subunit</fullName>
    </recommendedName>
</protein>
<evidence type="ECO:0000259" key="5">
    <source>
        <dbReference type="Pfam" id="PF25973"/>
    </source>
</evidence>
<dbReference type="AlphaFoldDB" id="A0A2K8U3R1"/>
<evidence type="ECO:0000256" key="2">
    <source>
        <dbReference type="SAM" id="Coils"/>
    </source>
</evidence>
<dbReference type="Gene3D" id="2.40.50.100">
    <property type="match status" value="1"/>
</dbReference>
<dbReference type="Pfam" id="PF25954">
    <property type="entry name" value="Beta-barrel_RND_2"/>
    <property type="match status" value="1"/>
</dbReference>
<dbReference type="SUPFAM" id="SSF111369">
    <property type="entry name" value="HlyD-like secretion proteins"/>
    <property type="match status" value="1"/>
</dbReference>
<dbReference type="Gene3D" id="2.40.420.20">
    <property type="match status" value="1"/>
</dbReference>
<evidence type="ECO:0000313" key="6">
    <source>
        <dbReference type="EMBL" id="AUB80220.1"/>
    </source>
</evidence>
<gene>
    <name evidence="6" type="ORF">THSYN_04080</name>
</gene>
<accession>A0A2K8U3R1</accession>
<dbReference type="RefSeq" id="WP_100918025.1">
    <property type="nucleotide sequence ID" value="NZ_CP020370.1"/>
</dbReference>
<dbReference type="Pfam" id="PF25973">
    <property type="entry name" value="BSH_CzcB"/>
    <property type="match status" value="1"/>
</dbReference>
<comment type="similarity">
    <text evidence="1">Belongs to the membrane fusion protein (MFP) (TC 8.A.1) family.</text>
</comment>
<dbReference type="NCBIfam" id="TIGR01730">
    <property type="entry name" value="RND_mfp"/>
    <property type="match status" value="1"/>
</dbReference>
<feature type="domain" description="CzcB-like barrel-sandwich hybrid" evidence="5">
    <location>
        <begin position="58"/>
        <end position="179"/>
    </location>
</feature>
<keyword evidence="2" id="KW-0175">Coiled coil</keyword>
<dbReference type="PANTHER" id="PTHR30469:SF33">
    <property type="entry name" value="SLR1207 PROTEIN"/>
    <property type="match status" value="1"/>
</dbReference>
<evidence type="ECO:0000256" key="3">
    <source>
        <dbReference type="SAM" id="MobiDB-lite"/>
    </source>
</evidence>
<dbReference type="FunFam" id="2.40.30.170:FF:000010">
    <property type="entry name" value="Efflux RND transporter periplasmic adaptor subunit"/>
    <property type="match status" value="1"/>
</dbReference>
<name>A0A2K8U3R1_9GAMM</name>
<reference evidence="6 7" key="1">
    <citation type="submission" date="2017-03" db="EMBL/GenBank/DDBJ databases">
        <title>Complete genome sequence of Candidatus 'Thiodictyon syntrophicum' sp. nov. strain Cad16T, a photolithoautotroph purple sulfur bacterium isolated from an alpine meromictic lake.</title>
        <authorList>
            <person name="Luedin S.M."/>
            <person name="Pothier J.F."/>
            <person name="Danza F."/>
            <person name="Storelli N."/>
            <person name="Wittwer M."/>
            <person name="Tonolla M."/>
        </authorList>
    </citation>
    <scope>NUCLEOTIDE SEQUENCE [LARGE SCALE GENOMIC DNA]</scope>
    <source>
        <strain evidence="6 7">Cad16T</strain>
    </source>
</reference>
<organism evidence="6 7">
    <name type="scientific">Candidatus Thiodictyon syntrophicum</name>
    <dbReference type="NCBI Taxonomy" id="1166950"/>
    <lineage>
        <taxon>Bacteria</taxon>
        <taxon>Pseudomonadati</taxon>
        <taxon>Pseudomonadota</taxon>
        <taxon>Gammaproteobacteria</taxon>
        <taxon>Chromatiales</taxon>
        <taxon>Chromatiaceae</taxon>
        <taxon>Thiodictyon</taxon>
    </lineage>
</organism>
<dbReference type="OrthoDB" id="9791520at2"/>
<evidence type="ECO:0000313" key="7">
    <source>
        <dbReference type="Proteomes" id="UP000232638"/>
    </source>
</evidence>
<dbReference type="Proteomes" id="UP000232638">
    <property type="component" value="Chromosome"/>
</dbReference>
<dbReference type="InterPro" id="IPR058647">
    <property type="entry name" value="BSH_CzcB-like"/>
</dbReference>
<dbReference type="EMBL" id="CP020370">
    <property type="protein sequence ID" value="AUB80220.1"/>
    <property type="molecule type" value="Genomic_DNA"/>
</dbReference>
<dbReference type="GO" id="GO:1990281">
    <property type="term" value="C:efflux pump complex"/>
    <property type="evidence" value="ECO:0007669"/>
    <property type="project" value="TreeGrafter"/>
</dbReference>
<feature type="coiled-coil region" evidence="2">
    <location>
        <begin position="95"/>
        <end position="146"/>
    </location>
</feature>
<keyword evidence="7" id="KW-1185">Reference proteome</keyword>
<evidence type="ECO:0008006" key="8">
    <source>
        <dbReference type="Google" id="ProtNLM"/>
    </source>
</evidence>
<dbReference type="KEGG" id="tsy:THSYN_04080"/>
<dbReference type="InterPro" id="IPR006143">
    <property type="entry name" value="RND_pump_MFP"/>
</dbReference>
<evidence type="ECO:0000259" key="4">
    <source>
        <dbReference type="Pfam" id="PF25954"/>
    </source>
</evidence>
<dbReference type="InterPro" id="IPR058792">
    <property type="entry name" value="Beta-barrel_RND_2"/>
</dbReference>
<dbReference type="PANTHER" id="PTHR30469">
    <property type="entry name" value="MULTIDRUG RESISTANCE PROTEIN MDTA"/>
    <property type="match status" value="1"/>
</dbReference>
<sequence length="342" mass="36747">MMRKGWLWVLGVGALAGAALLWWRTAPLTLALVTPTRGPAVEAVYATGTVEPTVMLPIAPRTGAKLAEINVDEGASVRKGQALARLDDADLSNTIEELDARVRFARLNLQRKQELAGRNGLAKADLDQARADLEAAEATQKRATALRGFMTLTAPADGLIIRRDGEVGQFIPAGQALFYFSCCAPLRVTAEVDEEDIPRVRVGQKAVLHADALPGEVFDGEVAAITPKGDPVARSFRVRIRLADPARLRIGMTVDANLIVTERRDALLVPSSALVDGNLWVLTDGRLHRQKVRTGVAGAVRTEVLDGLAPDARVVAVPTETLREGAAARPMKEDQPPMNANE</sequence>
<dbReference type="Gene3D" id="2.40.30.170">
    <property type="match status" value="1"/>
</dbReference>
<feature type="region of interest" description="Disordered" evidence="3">
    <location>
        <begin position="323"/>
        <end position="342"/>
    </location>
</feature>
<feature type="domain" description="CusB-like beta-barrel" evidence="4">
    <location>
        <begin position="188"/>
        <end position="258"/>
    </location>
</feature>
<dbReference type="GO" id="GO:0015562">
    <property type="term" value="F:efflux transmembrane transporter activity"/>
    <property type="evidence" value="ECO:0007669"/>
    <property type="project" value="TreeGrafter"/>
</dbReference>
<evidence type="ECO:0000256" key="1">
    <source>
        <dbReference type="ARBA" id="ARBA00009477"/>
    </source>
</evidence>
<proteinExistence type="inferred from homology"/>